<evidence type="ECO:0000256" key="1">
    <source>
        <dbReference type="ARBA" id="ARBA00004141"/>
    </source>
</evidence>
<evidence type="ECO:0000256" key="5">
    <source>
        <dbReference type="SAM" id="MobiDB-lite"/>
    </source>
</evidence>
<dbReference type="GO" id="GO:0016020">
    <property type="term" value="C:membrane"/>
    <property type="evidence" value="ECO:0007669"/>
    <property type="project" value="UniProtKB-SubCell"/>
</dbReference>
<feature type="transmembrane region" description="Helical" evidence="6">
    <location>
        <begin position="244"/>
        <end position="266"/>
    </location>
</feature>
<evidence type="ECO:0000256" key="4">
    <source>
        <dbReference type="ARBA" id="ARBA00023136"/>
    </source>
</evidence>
<feature type="region of interest" description="Disordered" evidence="5">
    <location>
        <begin position="127"/>
        <end position="170"/>
    </location>
</feature>
<comment type="subcellular location">
    <subcellularLocation>
        <location evidence="1">Membrane</location>
        <topology evidence="1">Multi-pass membrane protein</topology>
    </subcellularLocation>
</comment>
<dbReference type="PANTHER" id="PTHR23423">
    <property type="entry name" value="ORGANIC SOLUTE TRANSPORTER-RELATED"/>
    <property type="match status" value="1"/>
</dbReference>
<evidence type="ECO:0000256" key="2">
    <source>
        <dbReference type="ARBA" id="ARBA00022692"/>
    </source>
</evidence>
<dbReference type="EMBL" id="HBHU01009324">
    <property type="protein sequence ID" value="CAE0022706.1"/>
    <property type="molecule type" value="Transcribed_RNA"/>
</dbReference>
<accession>A0A7S2Z4H8</accession>
<keyword evidence="3 6" id="KW-1133">Transmembrane helix</keyword>
<evidence type="ECO:0000256" key="6">
    <source>
        <dbReference type="SAM" id="Phobius"/>
    </source>
</evidence>
<reference evidence="7" key="1">
    <citation type="submission" date="2021-01" db="EMBL/GenBank/DDBJ databases">
        <authorList>
            <person name="Corre E."/>
            <person name="Pelletier E."/>
            <person name="Niang G."/>
            <person name="Scheremetjew M."/>
            <person name="Finn R."/>
            <person name="Kale V."/>
            <person name="Holt S."/>
            <person name="Cochrane G."/>
            <person name="Meng A."/>
            <person name="Brown T."/>
            <person name="Cohen L."/>
        </authorList>
    </citation>
    <scope>NUCLEOTIDE SEQUENCE</scope>
    <source>
        <strain evidence="7">RCC856</strain>
    </source>
</reference>
<feature type="compositionally biased region" description="Low complexity" evidence="5">
    <location>
        <begin position="145"/>
        <end position="165"/>
    </location>
</feature>
<feature type="transmembrane region" description="Helical" evidence="6">
    <location>
        <begin position="213"/>
        <end position="232"/>
    </location>
</feature>
<feature type="transmembrane region" description="Helical" evidence="6">
    <location>
        <begin position="278"/>
        <end position="304"/>
    </location>
</feature>
<proteinExistence type="predicted"/>
<name>A0A7S2Z4H8_9CHLO</name>
<evidence type="ECO:0000256" key="3">
    <source>
        <dbReference type="ARBA" id="ARBA00022989"/>
    </source>
</evidence>
<evidence type="ECO:0000313" key="7">
    <source>
        <dbReference type="EMBL" id="CAE0022706.1"/>
    </source>
</evidence>
<feature type="transmembrane region" description="Helical" evidence="6">
    <location>
        <begin position="59"/>
        <end position="77"/>
    </location>
</feature>
<feature type="transmembrane region" description="Helical" evidence="6">
    <location>
        <begin position="316"/>
        <end position="342"/>
    </location>
</feature>
<dbReference type="InterPro" id="IPR005178">
    <property type="entry name" value="Ostalpha/TMEM184C"/>
</dbReference>
<organism evidence="7">
    <name type="scientific">Chloropicon laureae</name>
    <dbReference type="NCBI Taxonomy" id="464258"/>
    <lineage>
        <taxon>Eukaryota</taxon>
        <taxon>Viridiplantae</taxon>
        <taxon>Chlorophyta</taxon>
        <taxon>Chloropicophyceae</taxon>
        <taxon>Chloropicales</taxon>
        <taxon>Chloropicaceae</taxon>
        <taxon>Chloropicon</taxon>
    </lineage>
</organism>
<feature type="transmembrane region" description="Helical" evidence="6">
    <location>
        <begin position="18"/>
        <end position="38"/>
    </location>
</feature>
<protein>
    <submittedName>
        <fullName evidence="7">Uncharacterized protein</fullName>
    </submittedName>
</protein>
<sequence>MSATACGDGDAVWYTCKALYGSLLACSFVLVTLGISFLHIRHHLRHYHEPVVQRYTIRIVLMVPIYAFDSCISLFTFKLKIVAFLVTLMRDVYEAYTLYNFQALLLCYLGGPNILISKWKEDIQHSQHHHSDHSENGHGHANQDSSSPTQAQQAQQKAAEASSSSGTGGSSNDDLAHVFSWWTMTCCLTSMLKIDMNNPLFLRMIRQGVSQYMIVKIVLSIVAFVLECMDLYDEGHYRVNRGYGYIVVIQTLSISVALYALVVFYLTTKKYLKPYRPVLKFALVKTIIFVTFWQAILINALYYFDVLQPFQGIDAGASGVFVTNFLLCIECAPLAILFVVGFPPGTVKKGKETDVRVALKHFLQVRDVLMDTAYAFNPNYKEFVVIEASEGFQGDLDDPPSPLPTPETSYKHQVEQPPLISVDAVMSHEQLSFESDKAQKK</sequence>
<feature type="transmembrane region" description="Helical" evidence="6">
    <location>
        <begin position="97"/>
        <end position="116"/>
    </location>
</feature>
<dbReference type="AlphaFoldDB" id="A0A7S2Z4H8"/>
<keyword evidence="4 6" id="KW-0472">Membrane</keyword>
<keyword evidence="2 6" id="KW-0812">Transmembrane</keyword>
<gene>
    <name evidence="7" type="ORF">CLAU1311_LOCUS6080</name>
</gene>
<dbReference type="Pfam" id="PF03619">
    <property type="entry name" value="Solute_trans_a"/>
    <property type="match status" value="1"/>
</dbReference>
<dbReference type="SMART" id="SM01417">
    <property type="entry name" value="Solute_trans_a"/>
    <property type="match status" value="1"/>
</dbReference>